<feature type="compositionally biased region" description="Low complexity" evidence="5">
    <location>
        <begin position="325"/>
        <end position="335"/>
    </location>
</feature>
<feature type="compositionally biased region" description="Polar residues" evidence="5">
    <location>
        <begin position="659"/>
        <end position="673"/>
    </location>
</feature>
<evidence type="ECO:0000256" key="3">
    <source>
        <dbReference type="ARBA" id="ARBA00022989"/>
    </source>
</evidence>
<proteinExistence type="predicted"/>
<evidence type="ECO:0000256" key="1">
    <source>
        <dbReference type="ARBA" id="ARBA00004141"/>
    </source>
</evidence>
<dbReference type="Pfam" id="PF06687">
    <property type="entry name" value="SUR7"/>
    <property type="match status" value="1"/>
</dbReference>
<feature type="transmembrane region" description="Helical" evidence="6">
    <location>
        <begin position="155"/>
        <end position="177"/>
    </location>
</feature>
<feature type="compositionally biased region" description="Low complexity" evidence="5">
    <location>
        <begin position="355"/>
        <end position="370"/>
    </location>
</feature>
<dbReference type="GO" id="GO:0032153">
    <property type="term" value="C:cell division site"/>
    <property type="evidence" value="ECO:0007669"/>
    <property type="project" value="TreeGrafter"/>
</dbReference>
<feature type="compositionally biased region" description="Low complexity" evidence="5">
    <location>
        <begin position="533"/>
        <end position="544"/>
    </location>
</feature>
<evidence type="ECO:0000256" key="4">
    <source>
        <dbReference type="ARBA" id="ARBA00023136"/>
    </source>
</evidence>
<dbReference type="EMBL" id="KB456272">
    <property type="protein sequence ID" value="EMF07933.1"/>
    <property type="molecule type" value="Genomic_DNA"/>
</dbReference>
<feature type="chain" id="PRO_5004032018" evidence="7">
    <location>
        <begin position="26"/>
        <end position="673"/>
    </location>
</feature>
<dbReference type="GO" id="GO:0005886">
    <property type="term" value="C:plasma membrane"/>
    <property type="evidence" value="ECO:0007669"/>
    <property type="project" value="InterPro"/>
</dbReference>
<comment type="subcellular location">
    <subcellularLocation>
        <location evidence="1">Membrane</location>
        <topology evidence="1">Multi-pass membrane protein</topology>
    </subcellularLocation>
</comment>
<feature type="region of interest" description="Disordered" evidence="5">
    <location>
        <begin position="487"/>
        <end position="673"/>
    </location>
</feature>
<feature type="region of interest" description="Disordered" evidence="5">
    <location>
        <begin position="218"/>
        <end position="458"/>
    </location>
</feature>
<dbReference type="RefSeq" id="XP_016756054.1">
    <property type="nucleotide sequence ID" value="XM_016902245.1"/>
</dbReference>
<evidence type="ECO:0000256" key="6">
    <source>
        <dbReference type="SAM" id="Phobius"/>
    </source>
</evidence>
<keyword evidence="2 6" id="KW-0812">Transmembrane</keyword>
<keyword evidence="4 6" id="KW-0472">Membrane</keyword>
<keyword evidence="3 6" id="KW-1133">Transmembrane helix</keyword>
<dbReference type="InterPro" id="IPR051380">
    <property type="entry name" value="pH-response_reg_palI/RIM9"/>
</dbReference>
<dbReference type="Proteomes" id="UP000016931">
    <property type="component" value="Unassembled WGS sequence"/>
</dbReference>
<reference evidence="8 9" key="1">
    <citation type="journal article" date="2012" name="PLoS Pathog.">
        <title>Diverse lifestyles and strategies of plant pathogenesis encoded in the genomes of eighteen Dothideomycetes fungi.</title>
        <authorList>
            <person name="Ohm R.A."/>
            <person name="Feau N."/>
            <person name="Henrissat B."/>
            <person name="Schoch C.L."/>
            <person name="Horwitz B.A."/>
            <person name="Barry K.W."/>
            <person name="Condon B.J."/>
            <person name="Copeland A.C."/>
            <person name="Dhillon B."/>
            <person name="Glaser F."/>
            <person name="Hesse C.N."/>
            <person name="Kosti I."/>
            <person name="LaButti K."/>
            <person name="Lindquist E.A."/>
            <person name="Lucas S."/>
            <person name="Salamov A.A."/>
            <person name="Bradshaw R.E."/>
            <person name="Ciuffetti L."/>
            <person name="Hamelin R.C."/>
            <person name="Kema G.H.J."/>
            <person name="Lawrence C."/>
            <person name="Scott J.A."/>
            <person name="Spatafora J.W."/>
            <person name="Turgeon B.G."/>
            <person name="de Wit P.J.G.M."/>
            <person name="Zhong S."/>
            <person name="Goodwin S.B."/>
            <person name="Grigoriev I.V."/>
        </authorList>
    </citation>
    <scope>NUCLEOTIDE SEQUENCE [LARGE SCALE GENOMIC DNA]</scope>
    <source>
        <strain evidence="8 9">SO2202</strain>
    </source>
</reference>
<feature type="compositionally biased region" description="Polar residues" evidence="5">
    <location>
        <begin position="234"/>
        <end position="248"/>
    </location>
</feature>
<feature type="signal peptide" evidence="7">
    <location>
        <begin position="1"/>
        <end position="25"/>
    </location>
</feature>
<dbReference type="HOGENOM" id="CLU_016694_1_0_1"/>
<dbReference type="eggNOG" id="ENOG502S1J0">
    <property type="taxonomic scope" value="Eukaryota"/>
</dbReference>
<accession>M3BP49</accession>
<evidence type="ECO:0000256" key="7">
    <source>
        <dbReference type="SAM" id="SignalP"/>
    </source>
</evidence>
<feature type="compositionally biased region" description="Low complexity" evidence="5">
    <location>
        <begin position="567"/>
        <end position="586"/>
    </location>
</feature>
<dbReference type="AlphaFoldDB" id="M3BP49"/>
<organism evidence="8 9">
    <name type="scientific">Sphaerulina musiva (strain SO2202)</name>
    <name type="common">Poplar stem canker fungus</name>
    <name type="synonym">Septoria musiva</name>
    <dbReference type="NCBI Taxonomy" id="692275"/>
    <lineage>
        <taxon>Eukaryota</taxon>
        <taxon>Fungi</taxon>
        <taxon>Dikarya</taxon>
        <taxon>Ascomycota</taxon>
        <taxon>Pezizomycotina</taxon>
        <taxon>Dothideomycetes</taxon>
        <taxon>Dothideomycetidae</taxon>
        <taxon>Mycosphaerellales</taxon>
        <taxon>Mycosphaerellaceae</taxon>
        <taxon>Sphaerulina</taxon>
    </lineage>
</organism>
<gene>
    <name evidence="8" type="ORF">SEPMUDRAFT_128966</name>
</gene>
<evidence type="ECO:0000313" key="9">
    <source>
        <dbReference type="Proteomes" id="UP000016931"/>
    </source>
</evidence>
<keyword evidence="7" id="KW-0732">Signal</keyword>
<dbReference type="GO" id="GO:0035838">
    <property type="term" value="C:growing cell tip"/>
    <property type="evidence" value="ECO:0007669"/>
    <property type="project" value="TreeGrafter"/>
</dbReference>
<feature type="transmembrane region" description="Helical" evidence="6">
    <location>
        <begin position="88"/>
        <end position="111"/>
    </location>
</feature>
<dbReference type="PANTHER" id="PTHR28013">
    <property type="entry name" value="PROTEIN DCV1-RELATED"/>
    <property type="match status" value="1"/>
</dbReference>
<feature type="compositionally biased region" description="Polar residues" evidence="5">
    <location>
        <begin position="343"/>
        <end position="353"/>
    </location>
</feature>
<keyword evidence="9" id="KW-1185">Reference proteome</keyword>
<feature type="transmembrane region" description="Helical" evidence="6">
    <location>
        <begin position="123"/>
        <end position="149"/>
    </location>
</feature>
<evidence type="ECO:0000256" key="5">
    <source>
        <dbReference type="SAM" id="MobiDB-lite"/>
    </source>
</evidence>
<name>M3BP49_SPHMS</name>
<dbReference type="STRING" id="692275.M3BP49"/>
<sequence length="673" mass="70988">MLRPATPLSIVFLAAFVLLLLSTLSTPVIKSIPLASYQGVNLGVLGYCKEDGTCKGPVIGYSTDGLFSGGSDANNDAFSLPSDARHSLSSILIVHPIAALLALICFGLAVAAHFHGPSHSPKYLLALLILTFPTLLVTLLAFLVDILLFVPHMQWGGWIVLGATLLIIASSIVTCAMRRTLVSRKARKKRIAENADMNGAAYYENLAQNRIMVDRLPKGDVDNLPRAESPPPMSGSTAVENSSTSQFATFEMKRQETRSDNGAGGSYADDRVPLNPQRDPSIRSTSTSGGPRPMYDSDAPPMPRPSQEGGGHRRPSRDQYGNPIAGGAAAMGMAAPGLRHEGSQGNLGSSRNNAYPPRGRGYGPPTRGFGPPRGRGGYGGPPFGFAGRGRGGGYGPPSPGFNGPFNARGRGGYGPPPPGMMGRGRPMPPPGYGSDVHPDLPRTSSPPPPPPIDNQFVAGPAMPIGQAIEMDERTGSAAGRHVYENNAYGLRDSDGDVAGMVGLMQGRADMSPTGSQPLDSPSSLYSDQNHHMSPQQQWSSVPSPLRAQHDEPVQMPEAHLSRATFDSSSSNHHSSAAAPSSRALPLSPVPASPSASSEPRHRATGSETYYEDVDPRFAQDASPPPGHLHPANRESGIPNALTPGPGQRPIYHDGPAQSPVYQYSGQHHNPTSL</sequence>
<evidence type="ECO:0000256" key="2">
    <source>
        <dbReference type="ARBA" id="ARBA00022692"/>
    </source>
</evidence>
<feature type="compositionally biased region" description="Gly residues" evidence="5">
    <location>
        <begin position="371"/>
        <end position="395"/>
    </location>
</feature>
<dbReference type="InterPro" id="IPR009571">
    <property type="entry name" value="SUR7/Rim9-like_fungi"/>
</dbReference>
<protein>
    <submittedName>
        <fullName evidence="8">Pali-domain-containing protein</fullName>
    </submittedName>
</protein>
<dbReference type="GeneID" id="27899382"/>
<dbReference type="OrthoDB" id="2354757at2759"/>
<dbReference type="PANTHER" id="PTHR28013:SF3">
    <property type="entry name" value="PROTEIN DCV1-RELATED"/>
    <property type="match status" value="1"/>
</dbReference>
<dbReference type="OMA" id="VFGYCKG"/>
<evidence type="ECO:0000313" key="8">
    <source>
        <dbReference type="EMBL" id="EMF07933.1"/>
    </source>
</evidence>
<feature type="compositionally biased region" description="Polar residues" evidence="5">
    <location>
        <begin position="512"/>
        <end position="527"/>
    </location>
</feature>